<sequence>MLFEIEVEEAPARFAELMATIAAGYGVLIKRGDEVVARLVPEAAFHEGTEADDDGLTPEEREARETMEAFAAAMNDSF</sequence>
<organism evidence="1 2">
    <name type="scientific">Phenylobacterium montanum</name>
    <dbReference type="NCBI Taxonomy" id="2823693"/>
    <lineage>
        <taxon>Bacteria</taxon>
        <taxon>Pseudomonadati</taxon>
        <taxon>Pseudomonadota</taxon>
        <taxon>Alphaproteobacteria</taxon>
        <taxon>Caulobacterales</taxon>
        <taxon>Caulobacteraceae</taxon>
        <taxon>Phenylobacterium</taxon>
    </lineage>
</organism>
<dbReference type="RefSeq" id="WP_211937254.1">
    <property type="nucleotide sequence ID" value="NZ_CP073078.1"/>
</dbReference>
<name>A0A975FYD4_9CAUL</name>
<proteinExistence type="predicted"/>
<dbReference type="AlphaFoldDB" id="A0A975FYD4"/>
<dbReference type="Proteomes" id="UP000676409">
    <property type="component" value="Chromosome"/>
</dbReference>
<evidence type="ECO:0000313" key="2">
    <source>
        <dbReference type="Proteomes" id="UP000676409"/>
    </source>
</evidence>
<evidence type="ECO:0000313" key="1">
    <source>
        <dbReference type="EMBL" id="QUD87202.1"/>
    </source>
</evidence>
<accession>A0A975FYD4</accession>
<reference evidence="1" key="1">
    <citation type="submission" date="2021-04" db="EMBL/GenBank/DDBJ databases">
        <title>The complete genome sequence of Caulobacter sp. S6.</title>
        <authorList>
            <person name="Tang Y."/>
            <person name="Ouyang W."/>
            <person name="Liu Q."/>
            <person name="Huang B."/>
            <person name="Guo Z."/>
            <person name="Lei P."/>
        </authorList>
    </citation>
    <scope>NUCLEOTIDE SEQUENCE</scope>
    <source>
        <strain evidence="1">S6</strain>
    </source>
</reference>
<keyword evidence="2" id="KW-1185">Reference proteome</keyword>
<protein>
    <submittedName>
        <fullName evidence="1">Uncharacterized protein</fullName>
    </submittedName>
</protein>
<gene>
    <name evidence="1" type="ORF">KCG34_19415</name>
</gene>
<dbReference type="EMBL" id="CP073078">
    <property type="protein sequence ID" value="QUD87202.1"/>
    <property type="molecule type" value="Genomic_DNA"/>
</dbReference>
<dbReference type="KEGG" id="caul:KCG34_19415"/>